<proteinExistence type="predicted"/>
<dbReference type="Proteomes" id="UP000529417">
    <property type="component" value="Unassembled WGS sequence"/>
</dbReference>
<dbReference type="RefSeq" id="WP_179904435.1">
    <property type="nucleotide sequence ID" value="NZ_JACBXS010000003.1"/>
</dbReference>
<feature type="compositionally biased region" description="Low complexity" evidence="1">
    <location>
        <begin position="375"/>
        <end position="384"/>
    </location>
</feature>
<evidence type="ECO:0000313" key="3">
    <source>
        <dbReference type="EMBL" id="NYS23727.1"/>
    </source>
</evidence>
<feature type="region of interest" description="Disordered" evidence="1">
    <location>
        <begin position="220"/>
        <end position="243"/>
    </location>
</feature>
<keyword evidence="4" id="KW-1185">Reference proteome</keyword>
<feature type="compositionally biased region" description="Pro residues" evidence="1">
    <location>
        <begin position="353"/>
        <end position="363"/>
    </location>
</feature>
<dbReference type="InterPro" id="IPR036429">
    <property type="entry name" value="SpoA-like_sf"/>
</dbReference>
<dbReference type="Pfam" id="PF01052">
    <property type="entry name" value="FliMN_C"/>
    <property type="match status" value="1"/>
</dbReference>
<feature type="region of interest" description="Disordered" evidence="1">
    <location>
        <begin position="330"/>
        <end position="390"/>
    </location>
</feature>
<sequence>MMDTEQDMPPGGEPILRRMVAPSRVSQLAADAPAPRSLSEQGRLALGRALRACGNLPISPATMTECRMPLCELLERLETGMFIGILENGATAPGLVILDADIATAAADYQTLSRIPPVTPNTRRKPTRTDSALVAPVMDLMLAKLDHSADPDSGWGRGYRFASFMEEPRPVGLILDDCDYVVLQTDLATIPPPPGVTGGADTPAEASDERRSGAFLLAVPLAPPPDPFDEPAPPESTPDAHDAFAPAADALPRSDIATTMRHAMQRYPVKLNAILARVPMPLGQATQLRPGDVLEVPVCALEQVQVEGVDGLPIATARLGQAHGNRAVRITSDQQTPEDPTFLSAALSQPPEDTAPPGLPADPEPPEDPFDMSDMESSGMMSEPMDFDSI</sequence>
<feature type="compositionally biased region" description="Pro residues" evidence="1">
    <location>
        <begin position="221"/>
        <end position="236"/>
    </location>
</feature>
<accession>A0A7Z0HWX2</accession>
<keyword evidence="3" id="KW-0282">Flagellum</keyword>
<protein>
    <submittedName>
        <fullName evidence="3">FliM/FliN family flagellar motor switch protein</fullName>
    </submittedName>
</protein>
<gene>
    <name evidence="3" type="ORF">HUK65_01895</name>
</gene>
<evidence type="ECO:0000256" key="1">
    <source>
        <dbReference type="SAM" id="MobiDB-lite"/>
    </source>
</evidence>
<reference evidence="3 4" key="1">
    <citation type="journal article" date="2000" name="Arch. Microbiol.">
        <title>Rhodobaca bogoriensis gen. nov. and sp. nov., an alkaliphilic purple nonsulfur bacterium from African Rift Valley soda lakes.</title>
        <authorList>
            <person name="Milford A.D."/>
            <person name="Achenbach L.A."/>
            <person name="Jung D.O."/>
            <person name="Madigan M.T."/>
        </authorList>
    </citation>
    <scope>NUCLEOTIDE SEQUENCE [LARGE SCALE GENOMIC DNA]</scope>
    <source>
        <strain evidence="3 4">2376</strain>
    </source>
</reference>
<organism evidence="3 4">
    <name type="scientific">Rhabdonatronobacter sediminivivens</name>
    <dbReference type="NCBI Taxonomy" id="2743469"/>
    <lineage>
        <taxon>Bacteria</taxon>
        <taxon>Pseudomonadati</taxon>
        <taxon>Pseudomonadota</taxon>
        <taxon>Alphaproteobacteria</taxon>
        <taxon>Rhodobacterales</taxon>
        <taxon>Paracoccaceae</taxon>
        <taxon>Rhabdonatronobacter</taxon>
    </lineage>
</organism>
<feature type="compositionally biased region" description="Acidic residues" evidence="1">
    <location>
        <begin position="364"/>
        <end position="374"/>
    </location>
</feature>
<evidence type="ECO:0000259" key="2">
    <source>
        <dbReference type="Pfam" id="PF01052"/>
    </source>
</evidence>
<keyword evidence="3" id="KW-0966">Cell projection</keyword>
<dbReference type="AlphaFoldDB" id="A0A7Z0HWX2"/>
<dbReference type="SUPFAM" id="SSF101801">
    <property type="entry name" value="Surface presentation of antigens (SPOA)"/>
    <property type="match status" value="1"/>
</dbReference>
<evidence type="ECO:0000313" key="4">
    <source>
        <dbReference type="Proteomes" id="UP000529417"/>
    </source>
</evidence>
<keyword evidence="3" id="KW-0969">Cilium</keyword>
<feature type="domain" description="Flagellar motor switch protein FliN-like C-terminal" evidence="2">
    <location>
        <begin position="264"/>
        <end position="332"/>
    </location>
</feature>
<dbReference type="InterPro" id="IPR001543">
    <property type="entry name" value="FliN-like_C"/>
</dbReference>
<name>A0A7Z0HWX2_9RHOB</name>
<comment type="caution">
    <text evidence="3">The sequence shown here is derived from an EMBL/GenBank/DDBJ whole genome shotgun (WGS) entry which is preliminary data.</text>
</comment>
<dbReference type="Gene3D" id="2.30.330.10">
    <property type="entry name" value="SpoA-like"/>
    <property type="match status" value="1"/>
</dbReference>
<dbReference type="EMBL" id="JACBXS010000003">
    <property type="protein sequence ID" value="NYS23727.1"/>
    <property type="molecule type" value="Genomic_DNA"/>
</dbReference>